<comment type="subcellular location">
    <subcellularLocation>
        <location evidence="1">Nucleus</location>
    </subcellularLocation>
</comment>
<sequence length="770" mass="85325">MTIWCKSCKCHVSSPCTSHHLPEDHHRSVCRRFRSTKGASKARRDHINHEIRNMRALLPITQEDQERLSYLHSMAAICTYIRKSVLFQGLSAGERSHCSLPYEAFLQALHGFILVTTAQGRLVYVSENVDEYLGLSMVDVLQGDTLYDMVERSDVDVVKLNLDIESTSSSERSFICCMQTSKAFKLQHGSCCSMHIRGSFQFFCQPHLSSPAASPTGEPLFVALCTPTANRLRSSDSHFCHSFSSTHRLDMSFTQLSDSVVYFLGYSADELTGRSWYSLVHPEDLLQTADSHRSLMQADEGFQVEMVLRLQRSDLSWTWIYIQANKDSECQCISCTNFFISETEARFLQKKISSEAFRPSSLQHSCHLVQQAAHTQNKNMKCLKRQRTSNSQSEEPCARVRRESERDVYYVVCGSSQGSSSPVPLGDSPAFYTPPYSPASSSSSLPQEELSHDLLMDVHECTDQLLSSPESSPSYYSYPEAGLTCHQSPSDSLPAVAEQTFDQGAFGVLSAHSPLTSSSPTHDFQACTSDARLVPDCLSVSDMCESPVDCALHPDDFGLLEQPQGGSLVQLHHVPHPELPMHSSLGAPNQSAISTESNQYNEREQAEISILAQQISSLASSFDMHHTLNPLTNVVQPAATSTLPSACDWSHNPCLPSVPLSKLVLDDGVFDSILKDLDMVTRKSSTSSPGVICYSYQQGFMCGRSGSEQQPLGLTAENPLPTEQFPAGSIALDPFSLQMGHHGQNTGLHQLNHYMQRSLRQDGLAEENLY</sequence>
<dbReference type="Pfam" id="PF23183">
    <property type="entry name" value="bHLH_NPAS4"/>
    <property type="match status" value="1"/>
</dbReference>
<keyword evidence="3" id="KW-0238">DNA-binding</keyword>
<dbReference type="PANTHER" id="PTHR23043">
    <property type="entry name" value="HYPOXIA-INDUCIBLE FACTOR 1 ALPHA"/>
    <property type="match status" value="1"/>
</dbReference>
<evidence type="ECO:0000256" key="1">
    <source>
        <dbReference type="ARBA" id="ARBA00004123"/>
    </source>
</evidence>
<feature type="domain" description="PAS" evidence="7">
    <location>
        <begin position="257"/>
        <end position="299"/>
    </location>
</feature>
<name>A0A9Y4NWQ6_9TELE</name>
<keyword evidence="5" id="KW-0539">Nucleus</keyword>
<protein>
    <submittedName>
        <fullName evidence="10">Neuronal PAS domain-containing protein 4-like</fullName>
    </submittedName>
</protein>
<dbReference type="SUPFAM" id="SSF55785">
    <property type="entry name" value="PYP-like sensor domain (PAS domain)"/>
    <property type="match status" value="2"/>
</dbReference>
<evidence type="ECO:0000259" key="7">
    <source>
        <dbReference type="PROSITE" id="PS50112"/>
    </source>
</evidence>
<dbReference type="PANTHER" id="PTHR23043:SF37">
    <property type="entry name" value="NPAS4 PROTEIN"/>
    <property type="match status" value="1"/>
</dbReference>
<evidence type="ECO:0000313" key="10">
    <source>
        <dbReference type="RefSeq" id="XP_008305006.1"/>
    </source>
</evidence>
<dbReference type="AlphaFoldDB" id="A0A9Y4NWQ6"/>
<dbReference type="InterPro" id="IPR056192">
    <property type="entry name" value="bHLH_NPAS4"/>
</dbReference>
<dbReference type="InterPro" id="IPR000014">
    <property type="entry name" value="PAS"/>
</dbReference>
<dbReference type="GO" id="GO:0005634">
    <property type="term" value="C:nucleus"/>
    <property type="evidence" value="ECO:0007669"/>
    <property type="project" value="UniProtKB-SubCell"/>
</dbReference>
<feature type="domain" description="PAS" evidence="7">
    <location>
        <begin position="102"/>
        <end position="159"/>
    </location>
</feature>
<evidence type="ECO:0000256" key="4">
    <source>
        <dbReference type="ARBA" id="ARBA00023163"/>
    </source>
</evidence>
<keyword evidence="2" id="KW-0805">Transcription regulation</keyword>
<dbReference type="GO" id="GO:0000977">
    <property type="term" value="F:RNA polymerase II transcription regulatory region sequence-specific DNA binding"/>
    <property type="evidence" value="ECO:0007669"/>
    <property type="project" value="TreeGrafter"/>
</dbReference>
<dbReference type="PROSITE" id="PS50112">
    <property type="entry name" value="PAS"/>
    <property type="match status" value="2"/>
</dbReference>
<evidence type="ECO:0000256" key="3">
    <source>
        <dbReference type="ARBA" id="ARBA00023125"/>
    </source>
</evidence>
<evidence type="ECO:0000256" key="6">
    <source>
        <dbReference type="SAM" id="MobiDB-lite"/>
    </source>
</evidence>
<dbReference type="Pfam" id="PF14598">
    <property type="entry name" value="PAS_11"/>
    <property type="match status" value="1"/>
</dbReference>
<dbReference type="GO" id="GO:0046983">
    <property type="term" value="F:protein dimerization activity"/>
    <property type="evidence" value="ECO:0007669"/>
    <property type="project" value="InterPro"/>
</dbReference>
<feature type="region of interest" description="Disordered" evidence="6">
    <location>
        <begin position="416"/>
        <end position="447"/>
    </location>
</feature>
<feature type="compositionally biased region" description="Low complexity" evidence="6">
    <location>
        <begin position="428"/>
        <end position="447"/>
    </location>
</feature>
<dbReference type="Gene3D" id="3.30.450.20">
    <property type="entry name" value="PAS domain"/>
    <property type="match status" value="2"/>
</dbReference>
<keyword evidence="9" id="KW-1185">Reference proteome</keyword>
<dbReference type="CDD" id="cd00130">
    <property type="entry name" value="PAS"/>
    <property type="match status" value="2"/>
</dbReference>
<dbReference type="CTD" id="108449885"/>
<dbReference type="InterPro" id="IPR013654">
    <property type="entry name" value="PAS_2"/>
</dbReference>
<evidence type="ECO:0000256" key="5">
    <source>
        <dbReference type="ARBA" id="ARBA00023242"/>
    </source>
</evidence>
<gene>
    <name evidence="10" type="primary">npas4l</name>
</gene>
<dbReference type="GO" id="GO:0000981">
    <property type="term" value="F:DNA-binding transcription factor activity, RNA polymerase II-specific"/>
    <property type="evidence" value="ECO:0007669"/>
    <property type="project" value="TreeGrafter"/>
</dbReference>
<dbReference type="Proteomes" id="UP000694891">
    <property type="component" value="Unplaced"/>
</dbReference>
<dbReference type="RefSeq" id="XP_008305006.1">
    <property type="nucleotide sequence ID" value="XM_008306784.1"/>
</dbReference>
<dbReference type="Pfam" id="PF08446">
    <property type="entry name" value="PAS_2"/>
    <property type="match status" value="1"/>
</dbReference>
<dbReference type="InterPro" id="IPR035965">
    <property type="entry name" value="PAS-like_dom_sf"/>
</dbReference>
<proteinExistence type="predicted"/>
<dbReference type="InterPro" id="IPR011598">
    <property type="entry name" value="bHLH_dom"/>
</dbReference>
<evidence type="ECO:0000313" key="9">
    <source>
        <dbReference type="Proteomes" id="UP000694891"/>
    </source>
</evidence>
<evidence type="ECO:0000256" key="2">
    <source>
        <dbReference type="ARBA" id="ARBA00023015"/>
    </source>
</evidence>
<keyword evidence="4" id="KW-0804">Transcription</keyword>
<dbReference type="SMART" id="SM00091">
    <property type="entry name" value="PAS"/>
    <property type="match status" value="2"/>
</dbReference>
<organism evidence="9 10">
    <name type="scientific">Stegastes partitus</name>
    <name type="common">bicolor damselfish</name>
    <dbReference type="NCBI Taxonomy" id="144197"/>
    <lineage>
        <taxon>Eukaryota</taxon>
        <taxon>Metazoa</taxon>
        <taxon>Chordata</taxon>
        <taxon>Craniata</taxon>
        <taxon>Vertebrata</taxon>
        <taxon>Euteleostomi</taxon>
        <taxon>Actinopterygii</taxon>
        <taxon>Neopterygii</taxon>
        <taxon>Teleostei</taxon>
        <taxon>Neoteleostei</taxon>
        <taxon>Acanthomorphata</taxon>
        <taxon>Ovalentaria</taxon>
        <taxon>Pomacentridae</taxon>
        <taxon>Stegastes</taxon>
    </lineage>
</organism>
<dbReference type="PROSITE" id="PS50888">
    <property type="entry name" value="BHLH"/>
    <property type="match status" value="1"/>
</dbReference>
<feature type="domain" description="BHLH" evidence="8">
    <location>
        <begin position="31"/>
        <end position="84"/>
    </location>
</feature>
<evidence type="ECO:0000259" key="8">
    <source>
        <dbReference type="PROSITE" id="PS50888"/>
    </source>
</evidence>
<accession>A0A9Y4NWQ6</accession>
<dbReference type="CDD" id="cd19697">
    <property type="entry name" value="bHLH-PAS_NPAS4_PASD10"/>
    <property type="match status" value="1"/>
</dbReference>
<reference evidence="10" key="1">
    <citation type="submission" date="2025-08" db="UniProtKB">
        <authorList>
            <consortium name="RefSeq"/>
        </authorList>
    </citation>
    <scope>IDENTIFICATION</scope>
</reference>